<dbReference type="PANTHER" id="PTHR37694:SF1">
    <property type="entry name" value="SLR8022 PROTEIN"/>
    <property type="match status" value="1"/>
</dbReference>
<protein>
    <submittedName>
        <fullName evidence="2">Cupin domain-containing protein</fullName>
    </submittedName>
</protein>
<sequence length="117" mass="12561">MTQANRLTDAPPRVENLAAMLQFQDKAIVSRMLVKNAGGSVTLFAFDAGEGLSEHRAPFDALVVAVEGRAEILLGGERHEVGAGDVLLMPAHTPHAVTPLSPFKMMLVMIRDETKAP</sequence>
<dbReference type="Pfam" id="PF07883">
    <property type="entry name" value="Cupin_2"/>
    <property type="match status" value="1"/>
</dbReference>
<dbReference type="SUPFAM" id="SSF51182">
    <property type="entry name" value="RmlC-like cupins"/>
    <property type="match status" value="1"/>
</dbReference>
<dbReference type="InterPro" id="IPR011051">
    <property type="entry name" value="RmlC_Cupin_sf"/>
</dbReference>
<evidence type="ECO:0000313" key="3">
    <source>
        <dbReference type="Proteomes" id="UP000536534"/>
    </source>
</evidence>
<accession>A0A7X7R971</accession>
<dbReference type="InterPro" id="IPR013096">
    <property type="entry name" value="Cupin_2"/>
</dbReference>
<dbReference type="CDD" id="cd02230">
    <property type="entry name" value="cupin_HP0902-like"/>
    <property type="match status" value="1"/>
</dbReference>
<gene>
    <name evidence="2" type="ORF">GX576_13230</name>
</gene>
<dbReference type="AlphaFoldDB" id="A0A7X7R971"/>
<dbReference type="EMBL" id="JAAYYV010000366">
    <property type="protein sequence ID" value="NLF55334.1"/>
    <property type="molecule type" value="Genomic_DNA"/>
</dbReference>
<dbReference type="Proteomes" id="UP000536534">
    <property type="component" value="Unassembled WGS sequence"/>
</dbReference>
<evidence type="ECO:0000313" key="2">
    <source>
        <dbReference type="EMBL" id="NLF55334.1"/>
    </source>
</evidence>
<reference evidence="2 3" key="1">
    <citation type="journal article" date="2020" name="Biotechnol. Biofuels">
        <title>New insights from the biogas microbiome by comprehensive genome-resolved metagenomics of nearly 1600 species originating from multiple anaerobic digesters.</title>
        <authorList>
            <person name="Campanaro S."/>
            <person name="Treu L."/>
            <person name="Rodriguez-R L.M."/>
            <person name="Kovalovszki A."/>
            <person name="Ziels R.M."/>
            <person name="Maus I."/>
            <person name="Zhu X."/>
            <person name="Kougias P.G."/>
            <person name="Basile A."/>
            <person name="Luo G."/>
            <person name="Schluter A."/>
            <person name="Konstantinidis K.T."/>
            <person name="Angelidaki I."/>
        </authorList>
    </citation>
    <scope>NUCLEOTIDE SEQUENCE [LARGE SCALE GENOMIC DNA]</scope>
    <source>
        <strain evidence="2">AS06rmzACSIP_256</strain>
    </source>
</reference>
<dbReference type="InterPro" id="IPR014710">
    <property type="entry name" value="RmlC-like_jellyroll"/>
</dbReference>
<dbReference type="PANTHER" id="PTHR37694">
    <property type="entry name" value="SLR8022 PROTEIN"/>
    <property type="match status" value="1"/>
</dbReference>
<evidence type="ECO:0000259" key="1">
    <source>
        <dbReference type="Pfam" id="PF07883"/>
    </source>
</evidence>
<feature type="domain" description="Cupin type-2" evidence="1">
    <location>
        <begin position="43"/>
        <end position="108"/>
    </location>
</feature>
<dbReference type="RefSeq" id="WP_068809469.1">
    <property type="nucleotide sequence ID" value="NZ_MBFM01000005.1"/>
</dbReference>
<name>A0A7X7R971_9RHOO</name>
<dbReference type="OrthoDB" id="1121052at2"/>
<proteinExistence type="predicted"/>
<comment type="caution">
    <text evidence="2">The sequence shown here is derived from an EMBL/GenBank/DDBJ whole genome shotgun (WGS) entry which is preliminary data.</text>
</comment>
<dbReference type="Gene3D" id="2.60.120.10">
    <property type="entry name" value="Jelly Rolls"/>
    <property type="match status" value="1"/>
</dbReference>
<organism evidence="2 3">
    <name type="scientific">Thauera phenolivorans</name>
    <dbReference type="NCBI Taxonomy" id="1792543"/>
    <lineage>
        <taxon>Bacteria</taxon>
        <taxon>Pseudomonadati</taxon>
        <taxon>Pseudomonadota</taxon>
        <taxon>Betaproteobacteria</taxon>
        <taxon>Rhodocyclales</taxon>
        <taxon>Zoogloeaceae</taxon>
        <taxon>Thauera</taxon>
    </lineage>
</organism>